<dbReference type="RefSeq" id="WP_180308315.1">
    <property type="nucleotide sequence ID" value="NZ_CP058952.1"/>
</dbReference>
<evidence type="ECO:0000313" key="3">
    <source>
        <dbReference type="Proteomes" id="UP000510822"/>
    </source>
</evidence>
<accession>A0A7D5ZCH1</accession>
<evidence type="ECO:0008006" key="4">
    <source>
        <dbReference type="Google" id="ProtNLM"/>
    </source>
</evidence>
<evidence type="ECO:0000256" key="1">
    <source>
        <dbReference type="SAM" id="SignalP"/>
    </source>
</evidence>
<dbReference type="Proteomes" id="UP000510822">
    <property type="component" value="Chromosome"/>
</dbReference>
<dbReference type="AlphaFoldDB" id="A0A7D5ZCH1"/>
<keyword evidence="3" id="KW-1185">Reference proteome</keyword>
<reference evidence="2 3" key="1">
    <citation type="journal article" date="2016" name="Int. J. Syst. Evol. Microbiol.">
        <title>Chitinibacter fontanus sp. nov., isolated from a spring.</title>
        <authorList>
            <person name="Sheu S.Y."/>
            <person name="Li Y.S."/>
            <person name="Young C.C."/>
            <person name="Chen W.M."/>
        </authorList>
    </citation>
    <scope>NUCLEOTIDE SEQUENCE [LARGE SCALE GENOMIC DNA]</scope>
    <source>
        <strain evidence="2 3">STM-7</strain>
    </source>
</reference>
<evidence type="ECO:0000313" key="2">
    <source>
        <dbReference type="EMBL" id="QLI81186.1"/>
    </source>
</evidence>
<feature type="signal peptide" evidence="1">
    <location>
        <begin position="1"/>
        <end position="18"/>
    </location>
</feature>
<gene>
    <name evidence="2" type="ORF">HZU75_06380</name>
</gene>
<keyword evidence="1" id="KW-0732">Signal</keyword>
<dbReference type="PROSITE" id="PS51257">
    <property type="entry name" value="PROKAR_LIPOPROTEIN"/>
    <property type="match status" value="1"/>
</dbReference>
<dbReference type="EMBL" id="CP058952">
    <property type="protein sequence ID" value="QLI81186.1"/>
    <property type="molecule type" value="Genomic_DNA"/>
</dbReference>
<name>A0A7D5ZCH1_9NEIS</name>
<dbReference type="KEGG" id="cfon:HZU75_06380"/>
<feature type="chain" id="PRO_5028816531" description="Lipoprotein" evidence="1">
    <location>
        <begin position="19"/>
        <end position="238"/>
    </location>
</feature>
<proteinExistence type="predicted"/>
<organism evidence="2 3">
    <name type="scientific">Chitinibacter fontanus</name>
    <dbReference type="NCBI Taxonomy" id="1737446"/>
    <lineage>
        <taxon>Bacteria</taxon>
        <taxon>Pseudomonadati</taxon>
        <taxon>Pseudomonadota</taxon>
        <taxon>Betaproteobacteria</taxon>
        <taxon>Neisseriales</taxon>
        <taxon>Chitinibacteraceae</taxon>
        <taxon>Chitinibacter</taxon>
    </lineage>
</organism>
<sequence length="238" mass="27900">MKILFITLSILLSVSGCADESPHQYYGTLGIHKIKLNQDMIAIGPEYDEPSVVGSAPNEFPIMRGWGGYVKLPDFTLPNDANRADMRAAWANPTSDTWVRYLVRSSSALGLQAKTKPPYKDFRQFNLKWWTSTHLERKNNLYGLEVYEPVWEFKSNEGIEHVKNYIYTPILYYSKESNAYIICNRTAPFNTCEHRFFVDKENKIEVELNYASHLLKNWAEYEQRMRETIEKFYIRKEN</sequence>
<protein>
    <recommendedName>
        <fullName evidence="4">Lipoprotein</fullName>
    </recommendedName>
</protein>